<dbReference type="RefSeq" id="WP_090872230.1">
    <property type="nucleotide sequence ID" value="NZ_FOHE01000022.1"/>
</dbReference>
<protein>
    <submittedName>
        <fullName evidence="2">Uncharacterized protein</fullName>
    </submittedName>
</protein>
<feature type="transmembrane region" description="Helical" evidence="1">
    <location>
        <begin position="6"/>
        <end position="24"/>
    </location>
</feature>
<dbReference type="Proteomes" id="UP000198618">
    <property type="component" value="Unassembled WGS sequence"/>
</dbReference>
<keyword evidence="1" id="KW-1133">Transmembrane helix</keyword>
<name>A0A1I0GM85_9BACI</name>
<dbReference type="STRING" id="930131.SAMN05216389_12249"/>
<evidence type="ECO:0000313" key="2">
    <source>
        <dbReference type="EMBL" id="SET71479.1"/>
    </source>
</evidence>
<dbReference type="OrthoDB" id="6443639at2"/>
<dbReference type="EMBL" id="FOHE01000022">
    <property type="protein sequence ID" value="SET71479.1"/>
    <property type="molecule type" value="Genomic_DNA"/>
</dbReference>
<accession>A0A1I0GM85</accession>
<dbReference type="AlphaFoldDB" id="A0A1I0GM85"/>
<reference evidence="2 3" key="1">
    <citation type="submission" date="2016-10" db="EMBL/GenBank/DDBJ databases">
        <authorList>
            <person name="de Groot N.N."/>
        </authorList>
    </citation>
    <scope>NUCLEOTIDE SEQUENCE [LARGE SCALE GENOMIC DNA]</scope>
    <source>
        <strain evidence="2 3">IBRC-M 10780</strain>
    </source>
</reference>
<sequence>MKKIKFFVLLIISLPVIIVLINILDKDVWDENARLLKQEIVAIDESVETVDLKNITPFEWDVVYSFDPYTPKEEIYEQVGYKWDSISETVNEGMNQIVFMKDGKVVCYVYGYPSNNGFGISFKPSSLHEDNNLQFRVSSNEGVTYLVRSGEPS</sequence>
<keyword evidence="3" id="KW-1185">Reference proteome</keyword>
<gene>
    <name evidence="2" type="ORF">SAMN05216389_12249</name>
</gene>
<evidence type="ECO:0000313" key="3">
    <source>
        <dbReference type="Proteomes" id="UP000198618"/>
    </source>
</evidence>
<evidence type="ECO:0000256" key="1">
    <source>
        <dbReference type="SAM" id="Phobius"/>
    </source>
</evidence>
<keyword evidence="1" id="KW-0812">Transmembrane</keyword>
<keyword evidence="1" id="KW-0472">Membrane</keyword>
<organism evidence="2 3">
    <name type="scientific">Oceanobacillus limi</name>
    <dbReference type="NCBI Taxonomy" id="930131"/>
    <lineage>
        <taxon>Bacteria</taxon>
        <taxon>Bacillati</taxon>
        <taxon>Bacillota</taxon>
        <taxon>Bacilli</taxon>
        <taxon>Bacillales</taxon>
        <taxon>Bacillaceae</taxon>
        <taxon>Oceanobacillus</taxon>
    </lineage>
</organism>
<proteinExistence type="predicted"/>